<comment type="subcellular location">
    <subcellularLocation>
        <location evidence="1">Nucleus</location>
    </subcellularLocation>
</comment>
<dbReference type="InterPro" id="IPR001138">
    <property type="entry name" value="Zn2Cys6_DnaBD"/>
</dbReference>
<evidence type="ECO:0000256" key="2">
    <source>
        <dbReference type="ARBA" id="ARBA00023242"/>
    </source>
</evidence>
<dbReference type="GO" id="GO:0008270">
    <property type="term" value="F:zinc ion binding"/>
    <property type="evidence" value="ECO:0007669"/>
    <property type="project" value="InterPro"/>
</dbReference>
<evidence type="ECO:0000313" key="5">
    <source>
        <dbReference type="Proteomes" id="UP000078397"/>
    </source>
</evidence>
<dbReference type="STRING" id="1380566.A0A179FCB4"/>
<dbReference type="RefSeq" id="XP_018140283.1">
    <property type="nucleotide sequence ID" value="XM_018289411.1"/>
</dbReference>
<dbReference type="GeneID" id="28853405"/>
<dbReference type="InterPro" id="IPR021858">
    <property type="entry name" value="Fun_TF"/>
</dbReference>
<dbReference type="Gene3D" id="4.10.240.10">
    <property type="entry name" value="Zn(2)-C6 fungal-type DNA-binding domain"/>
    <property type="match status" value="1"/>
</dbReference>
<keyword evidence="2" id="KW-0539">Nucleus</keyword>
<comment type="caution">
    <text evidence="4">The sequence shown here is derived from an EMBL/GenBank/DDBJ whole genome shotgun (WGS) entry which is preliminary data.</text>
</comment>
<dbReference type="EMBL" id="LSBJ02000006">
    <property type="protein sequence ID" value="OAQ62703.1"/>
    <property type="molecule type" value="Genomic_DNA"/>
</dbReference>
<evidence type="ECO:0000259" key="3">
    <source>
        <dbReference type="PROSITE" id="PS50048"/>
    </source>
</evidence>
<dbReference type="CDD" id="cd00067">
    <property type="entry name" value="GAL4"/>
    <property type="match status" value="1"/>
</dbReference>
<reference evidence="4 5" key="1">
    <citation type="journal article" date="2016" name="PLoS Pathog.">
        <title>Biosynthesis of antibiotic leucinostatins in bio-control fungus Purpureocillium lilacinum and their inhibition on phytophthora revealed by genome mining.</title>
        <authorList>
            <person name="Wang G."/>
            <person name="Liu Z."/>
            <person name="Lin R."/>
            <person name="Li E."/>
            <person name="Mao Z."/>
            <person name="Ling J."/>
            <person name="Yang Y."/>
            <person name="Yin W.B."/>
            <person name="Xie B."/>
        </authorList>
    </citation>
    <scope>NUCLEOTIDE SEQUENCE [LARGE SCALE GENOMIC DNA]</scope>
    <source>
        <strain evidence="4">170</strain>
    </source>
</reference>
<dbReference type="OrthoDB" id="5069333at2759"/>
<dbReference type="PROSITE" id="PS50048">
    <property type="entry name" value="ZN2_CY6_FUNGAL_2"/>
    <property type="match status" value="1"/>
</dbReference>
<sequence>MPRKRDPSKQPSRRSHHGCQRCRQHKVRCDEVKPQCGFCRSRGHSPCIFSAALKWEADYKHKGRAFGRAGVWSKVSADGGNSKGTPIESRCFTPPLPRIHSYGFLNTSIQDFEQESGGDDHDTALIHSTALMHGNSPGTDLRYMDKTRLSIYACLGDSMSTSLQSMDPHLVSYYVYRVCPLTVPASNANLDSPFSALLVPFALSSSSTIILEALLGLAASHRSRSDSTYKKVALSYYRRTVHYLRTLLATRTPKELITNPEILVLMMLLCQHELIRDEESNWVIHLRGARDLITYQRQQQVTSEGNALTRQAKPCEQITLFAERYFAFYDVMGRTACGEQPIFGSDFWSGQDERVDPWMGCSPRLVNIISAITELSWKYQHGTQSPDRRRELDEQRDRLRDALQSMVGRSGASDSPNDAIMLRCTELKRLTVDLYMHAALQDSSPTTHATKQKIRDILRLVSKLLTMGIYAGLTWPLFMAACQLDPSEELEWASTREAEERDMPTFSRPFILFALDKLKDSLSSVSRTRLVIEKVWRRREAVLFSGDSVQKEEAFNDWAYYVAPLCHNLSVA</sequence>
<dbReference type="GO" id="GO:0005634">
    <property type="term" value="C:nucleus"/>
    <property type="evidence" value="ECO:0007669"/>
    <property type="project" value="UniProtKB-SubCell"/>
</dbReference>
<dbReference type="SUPFAM" id="SSF57701">
    <property type="entry name" value="Zn2/Cys6 DNA-binding domain"/>
    <property type="match status" value="1"/>
</dbReference>
<dbReference type="Proteomes" id="UP000078397">
    <property type="component" value="Unassembled WGS sequence"/>
</dbReference>
<organism evidence="4 5">
    <name type="scientific">Pochonia chlamydosporia 170</name>
    <dbReference type="NCBI Taxonomy" id="1380566"/>
    <lineage>
        <taxon>Eukaryota</taxon>
        <taxon>Fungi</taxon>
        <taxon>Dikarya</taxon>
        <taxon>Ascomycota</taxon>
        <taxon>Pezizomycotina</taxon>
        <taxon>Sordariomycetes</taxon>
        <taxon>Hypocreomycetidae</taxon>
        <taxon>Hypocreales</taxon>
        <taxon>Clavicipitaceae</taxon>
        <taxon>Pochonia</taxon>
    </lineage>
</organism>
<dbReference type="Pfam" id="PF00172">
    <property type="entry name" value="Zn_clus"/>
    <property type="match status" value="1"/>
</dbReference>
<accession>A0A179FCB4</accession>
<proteinExistence type="predicted"/>
<dbReference type="SMART" id="SM00066">
    <property type="entry name" value="GAL4"/>
    <property type="match status" value="1"/>
</dbReference>
<dbReference type="PANTHER" id="PTHR37534:SF49">
    <property type="entry name" value="LYSINE BIOSYNTHESIS REGULATORY PROTEIN LYS14"/>
    <property type="match status" value="1"/>
</dbReference>
<evidence type="ECO:0000256" key="1">
    <source>
        <dbReference type="ARBA" id="ARBA00004123"/>
    </source>
</evidence>
<protein>
    <submittedName>
        <fullName evidence="4">C6 zinc finger domain-containing protein</fullName>
    </submittedName>
</protein>
<dbReference type="GO" id="GO:0000976">
    <property type="term" value="F:transcription cis-regulatory region binding"/>
    <property type="evidence" value="ECO:0007669"/>
    <property type="project" value="TreeGrafter"/>
</dbReference>
<dbReference type="KEGG" id="pchm:VFPPC_11149"/>
<feature type="domain" description="Zn(2)-C6 fungal-type" evidence="3">
    <location>
        <begin position="18"/>
        <end position="49"/>
    </location>
</feature>
<gene>
    <name evidence="4" type="ORF">VFPPC_11149</name>
</gene>
<keyword evidence="5" id="KW-1185">Reference proteome</keyword>
<evidence type="ECO:0000313" key="4">
    <source>
        <dbReference type="EMBL" id="OAQ62703.1"/>
    </source>
</evidence>
<dbReference type="PANTHER" id="PTHR37534">
    <property type="entry name" value="TRANSCRIPTIONAL ACTIVATOR PROTEIN UGA3"/>
    <property type="match status" value="1"/>
</dbReference>
<dbReference type="PROSITE" id="PS00463">
    <property type="entry name" value="ZN2_CY6_FUNGAL_1"/>
    <property type="match status" value="1"/>
</dbReference>
<dbReference type="GO" id="GO:0045944">
    <property type="term" value="P:positive regulation of transcription by RNA polymerase II"/>
    <property type="evidence" value="ECO:0007669"/>
    <property type="project" value="TreeGrafter"/>
</dbReference>
<dbReference type="Pfam" id="PF11951">
    <property type="entry name" value="Fungal_trans_2"/>
    <property type="match status" value="1"/>
</dbReference>
<dbReference type="GO" id="GO:0000981">
    <property type="term" value="F:DNA-binding transcription factor activity, RNA polymerase II-specific"/>
    <property type="evidence" value="ECO:0007669"/>
    <property type="project" value="InterPro"/>
</dbReference>
<dbReference type="InterPro" id="IPR036864">
    <property type="entry name" value="Zn2-C6_fun-type_DNA-bd_sf"/>
</dbReference>
<dbReference type="AlphaFoldDB" id="A0A179FCB4"/>
<name>A0A179FCB4_METCM</name>